<evidence type="ECO:0000256" key="4">
    <source>
        <dbReference type="ARBA" id="ARBA00022676"/>
    </source>
</evidence>
<reference evidence="15 16" key="1">
    <citation type="journal article" date="2011" name="Cell">
        <title>The monarch butterfly genome yields insights into long-distance migration.</title>
        <authorList>
            <person name="Zhan S."/>
            <person name="Merlin C."/>
            <person name="Boore J.L."/>
            <person name="Reppert S.M."/>
        </authorList>
    </citation>
    <scope>NUCLEOTIDE SEQUENCE [LARGE SCALE GENOMIC DNA]</scope>
    <source>
        <strain evidence="15">F-2</strain>
    </source>
</reference>
<keyword evidence="6 12" id="KW-0812">Transmembrane</keyword>
<evidence type="ECO:0000259" key="14">
    <source>
        <dbReference type="Pfam" id="PF17039"/>
    </source>
</evidence>
<evidence type="ECO:0000256" key="1">
    <source>
        <dbReference type="ARBA" id="ARBA00004447"/>
    </source>
</evidence>
<evidence type="ECO:0000256" key="11">
    <source>
        <dbReference type="ARBA" id="ARBA00023180"/>
    </source>
</evidence>
<keyword evidence="10" id="KW-0472">Membrane</keyword>
<keyword evidence="11" id="KW-0325">Glycoprotein</keyword>
<accession>A0A212F5Z8</accession>
<dbReference type="InterPro" id="IPR055270">
    <property type="entry name" value="Glyco_tran_10_C"/>
</dbReference>
<dbReference type="Gene3D" id="3.40.50.11660">
    <property type="entry name" value="Glycosyl transferase family 10, C-terminal domain"/>
    <property type="match status" value="1"/>
</dbReference>
<protein>
    <recommendedName>
        <fullName evidence="12">Fucosyltransferase</fullName>
        <ecNumber evidence="12">2.4.1.-</ecNumber>
    </recommendedName>
</protein>
<feature type="non-terminal residue" evidence="15">
    <location>
        <position position="350"/>
    </location>
</feature>
<dbReference type="AlphaFoldDB" id="A0A212F5Z8"/>
<keyword evidence="8" id="KW-1133">Transmembrane helix</keyword>
<name>A0A212F5Z8_DANPL</name>
<evidence type="ECO:0000256" key="6">
    <source>
        <dbReference type="ARBA" id="ARBA00022692"/>
    </source>
</evidence>
<keyword evidence="5 12" id="KW-0808">Transferase</keyword>
<dbReference type="Proteomes" id="UP000007151">
    <property type="component" value="Unassembled WGS sequence"/>
</dbReference>
<keyword evidence="7" id="KW-0735">Signal-anchor</keyword>
<evidence type="ECO:0000256" key="8">
    <source>
        <dbReference type="ARBA" id="ARBA00022989"/>
    </source>
</evidence>
<dbReference type="GO" id="GO:0008417">
    <property type="term" value="F:fucosyltransferase activity"/>
    <property type="evidence" value="ECO:0007669"/>
    <property type="project" value="InterPro"/>
</dbReference>
<dbReference type="Pfam" id="PF00852">
    <property type="entry name" value="Glyco_transf_10"/>
    <property type="match status" value="1"/>
</dbReference>
<evidence type="ECO:0000256" key="7">
    <source>
        <dbReference type="ARBA" id="ARBA00022968"/>
    </source>
</evidence>
<dbReference type="KEGG" id="dpl:KGM_208058A"/>
<evidence type="ECO:0000256" key="12">
    <source>
        <dbReference type="RuleBase" id="RU003832"/>
    </source>
</evidence>
<dbReference type="InterPro" id="IPR038577">
    <property type="entry name" value="GT10-like_C_sf"/>
</dbReference>
<dbReference type="UniPathway" id="UPA00378"/>
<evidence type="ECO:0000313" key="16">
    <source>
        <dbReference type="Proteomes" id="UP000007151"/>
    </source>
</evidence>
<dbReference type="InParanoid" id="A0A212F5Z8"/>
<dbReference type="SUPFAM" id="SSF53756">
    <property type="entry name" value="UDP-Glycosyltransferase/glycogen phosphorylase"/>
    <property type="match status" value="1"/>
</dbReference>
<dbReference type="EC" id="2.4.1.-" evidence="12"/>
<dbReference type="InterPro" id="IPR001503">
    <property type="entry name" value="Glyco_trans_10"/>
</dbReference>
<keyword evidence="4 12" id="KW-0328">Glycosyltransferase</keyword>
<sequence length="350" mass="41580">MKSKYILQWTKRRGVGKRVSPTLTCSELCIFTEDKGHFDGDYTKFDAIIFNEDILSASERPIKRDPSQMYIFNTLESSHTAPACDVHNDGYFNWTFTYRLDSDIVWSYFQVRSLKGQLVAPSVAVVWKHSSHPVKKKIRTILKRKRKAAAWLVSHCRADSLRDDYLTRLQEHLFHFSLNIDVYGDCSKRKCPNDACDYMIRKDYYFYMAFENSFADDYVTEKILHGYKNYAVPIVYGGANYSRFLPLGSYINARGMHPYNLAYKMYQAIKNRDIYLKYFKWTNLYKITSELKPHPLCEVCKRLHHMDREYPASKYFRLWWNRPNGMRWCLSDQFWNETSNVNLDGRHIFN</sequence>
<evidence type="ECO:0000256" key="5">
    <source>
        <dbReference type="ARBA" id="ARBA00022679"/>
    </source>
</evidence>
<evidence type="ECO:0000259" key="13">
    <source>
        <dbReference type="Pfam" id="PF00852"/>
    </source>
</evidence>
<dbReference type="GO" id="GO:0032580">
    <property type="term" value="C:Golgi cisterna membrane"/>
    <property type="evidence" value="ECO:0007669"/>
    <property type="project" value="UniProtKB-SubCell"/>
</dbReference>
<comment type="subcellular location">
    <subcellularLocation>
        <location evidence="1 12">Golgi apparatus</location>
        <location evidence="1 12">Golgi stack membrane</location>
        <topology evidence="1 12">Single-pass type II membrane protein</topology>
    </subcellularLocation>
</comment>
<organism evidence="15 16">
    <name type="scientific">Danaus plexippus plexippus</name>
    <dbReference type="NCBI Taxonomy" id="278856"/>
    <lineage>
        <taxon>Eukaryota</taxon>
        <taxon>Metazoa</taxon>
        <taxon>Ecdysozoa</taxon>
        <taxon>Arthropoda</taxon>
        <taxon>Hexapoda</taxon>
        <taxon>Insecta</taxon>
        <taxon>Pterygota</taxon>
        <taxon>Neoptera</taxon>
        <taxon>Endopterygota</taxon>
        <taxon>Lepidoptera</taxon>
        <taxon>Glossata</taxon>
        <taxon>Ditrysia</taxon>
        <taxon>Papilionoidea</taxon>
        <taxon>Nymphalidae</taxon>
        <taxon>Danainae</taxon>
        <taxon>Danaini</taxon>
        <taxon>Danaina</taxon>
        <taxon>Danaus</taxon>
        <taxon>Danaus</taxon>
    </lineage>
</organism>
<keyword evidence="16" id="KW-1185">Reference proteome</keyword>
<evidence type="ECO:0000256" key="9">
    <source>
        <dbReference type="ARBA" id="ARBA00023034"/>
    </source>
</evidence>
<keyword evidence="9 12" id="KW-0333">Golgi apparatus</keyword>
<dbReference type="InterPro" id="IPR031481">
    <property type="entry name" value="Glyco_tran_10_N"/>
</dbReference>
<comment type="pathway">
    <text evidence="2">Protein modification; protein glycosylation.</text>
</comment>
<evidence type="ECO:0000313" key="15">
    <source>
        <dbReference type="EMBL" id="OWR49153.1"/>
    </source>
</evidence>
<dbReference type="PANTHER" id="PTHR48438">
    <property type="entry name" value="ALPHA-(1,3)-FUCOSYLTRANSFERASE C-RELATED"/>
    <property type="match status" value="1"/>
</dbReference>
<gene>
    <name evidence="15" type="ORF">KGM_208058A</name>
</gene>
<evidence type="ECO:0000256" key="3">
    <source>
        <dbReference type="ARBA" id="ARBA00008919"/>
    </source>
</evidence>
<dbReference type="FunCoup" id="A0A212F5Z8">
    <property type="interactions" value="29"/>
</dbReference>
<dbReference type="EMBL" id="AGBW02010111">
    <property type="protein sequence ID" value="OWR49153.1"/>
    <property type="molecule type" value="Genomic_DNA"/>
</dbReference>
<feature type="domain" description="Fucosyltransferase C-terminal" evidence="13">
    <location>
        <begin position="143"/>
        <end position="311"/>
    </location>
</feature>
<evidence type="ECO:0000256" key="10">
    <source>
        <dbReference type="ARBA" id="ARBA00023136"/>
    </source>
</evidence>
<dbReference type="eggNOG" id="KOG2619">
    <property type="taxonomic scope" value="Eukaryota"/>
</dbReference>
<feature type="domain" description="Fucosyltransferase N-terminal" evidence="14">
    <location>
        <begin position="2"/>
        <end position="108"/>
    </location>
</feature>
<dbReference type="Pfam" id="PF17039">
    <property type="entry name" value="Glyco_tran_10_N"/>
    <property type="match status" value="1"/>
</dbReference>
<comment type="similarity">
    <text evidence="3 12">Belongs to the glycosyltransferase 10 family.</text>
</comment>
<dbReference type="STRING" id="278856.A0A212F5Z8"/>
<evidence type="ECO:0000256" key="2">
    <source>
        <dbReference type="ARBA" id="ARBA00004922"/>
    </source>
</evidence>
<proteinExistence type="inferred from homology"/>
<comment type="caution">
    <text evidence="15">The sequence shown here is derived from an EMBL/GenBank/DDBJ whole genome shotgun (WGS) entry which is preliminary data.</text>
</comment>
<dbReference type="PANTHER" id="PTHR48438:SF1">
    <property type="entry name" value="ALPHA-(1,3)-FUCOSYLTRANSFERASE C-RELATED"/>
    <property type="match status" value="1"/>
</dbReference>